<dbReference type="AlphaFoldDB" id="A0A9C7Q061"/>
<evidence type="ECO:0000313" key="3">
    <source>
        <dbReference type="EMBL" id="GJQ13081.1"/>
    </source>
</evidence>
<evidence type="ECO:0000313" key="2">
    <source>
        <dbReference type="EMBL" id="GJQ10114.1"/>
    </source>
</evidence>
<reference evidence="3" key="1">
    <citation type="journal article" date="2022" name="Proc. Natl. Acad. Sci. U.S.A.">
        <title>Life cycle and functional genomics of the unicellular red alga Galdieria for elucidating algal and plant evolution and industrial use.</title>
        <authorList>
            <person name="Hirooka S."/>
            <person name="Itabashi T."/>
            <person name="Ichinose T.M."/>
            <person name="Onuma R."/>
            <person name="Fujiwara T."/>
            <person name="Yamashita S."/>
            <person name="Jong L.W."/>
            <person name="Tomita R."/>
            <person name="Iwane A.H."/>
            <person name="Miyagishima S.Y."/>
        </authorList>
    </citation>
    <scope>NUCLEOTIDE SEQUENCE</scope>
    <source>
        <strain evidence="3">NBRC 102759</strain>
    </source>
</reference>
<accession>A0A9C7Q061</accession>
<dbReference type="EMBL" id="BQMJ01000039">
    <property type="protein sequence ID" value="GJQ13081.1"/>
    <property type="molecule type" value="Genomic_DNA"/>
</dbReference>
<sequence>MSKSPTERYFEEEAKQLETVETFEKHQQECKNGELTETSTNILVTECNPIEKCENRESVQATFTNSSPFSSEDVESVCSYSHTIRKNRPRKGYSSQDRLKDSCVTSSHSKRRKRINRLKNNSGAEQVANITIPKGVDDLLDNFLLLEGLKEGSKYAVRPVPKYHHRQISNPDDMSSLSAKSETLLNPFYTREIMQARLQYMYSKNIAGQFAFDISDDVLAMNKPFKSKDLSLKKPTRTVKKKATRRLKLRLYLPT</sequence>
<dbReference type="OrthoDB" id="10936at2759"/>
<dbReference type="Proteomes" id="UP001061958">
    <property type="component" value="Unassembled WGS sequence"/>
</dbReference>
<evidence type="ECO:0000313" key="4">
    <source>
        <dbReference type="Proteomes" id="UP001061958"/>
    </source>
</evidence>
<name>A0A9C7Q061_9RHOD</name>
<organism evidence="3 4">
    <name type="scientific">Galdieria partita</name>
    <dbReference type="NCBI Taxonomy" id="83374"/>
    <lineage>
        <taxon>Eukaryota</taxon>
        <taxon>Rhodophyta</taxon>
        <taxon>Bangiophyceae</taxon>
        <taxon>Galdieriales</taxon>
        <taxon>Galdieriaceae</taxon>
        <taxon>Galdieria</taxon>
    </lineage>
</organism>
<comment type="caution">
    <text evidence="3">The sequence shown here is derived from an EMBL/GenBank/DDBJ whole genome shotgun (WGS) entry which is preliminary data.</text>
</comment>
<proteinExistence type="predicted"/>
<gene>
    <name evidence="2" type="ORF">GpartN1_g1905.t1</name>
    <name evidence="3" type="ORF">GpartN1_g4872.t1</name>
</gene>
<keyword evidence="4" id="KW-1185">Reference proteome</keyword>
<evidence type="ECO:0000256" key="1">
    <source>
        <dbReference type="SAM" id="MobiDB-lite"/>
    </source>
</evidence>
<protein>
    <submittedName>
        <fullName evidence="3">Uncharacterized protein</fullName>
    </submittedName>
</protein>
<feature type="region of interest" description="Disordered" evidence="1">
    <location>
        <begin position="87"/>
        <end position="112"/>
    </location>
</feature>
<reference evidence="3" key="2">
    <citation type="submission" date="2022-01" db="EMBL/GenBank/DDBJ databases">
        <authorList>
            <person name="Hirooka S."/>
            <person name="Miyagishima S.Y."/>
        </authorList>
    </citation>
    <scope>NUCLEOTIDE SEQUENCE</scope>
    <source>
        <strain evidence="3">NBRC 102759</strain>
    </source>
</reference>
<dbReference type="EMBL" id="BQMJ01000013">
    <property type="protein sequence ID" value="GJQ10114.1"/>
    <property type="molecule type" value="Genomic_DNA"/>
</dbReference>